<dbReference type="Proteomes" id="UP000253090">
    <property type="component" value="Unassembled WGS sequence"/>
</dbReference>
<keyword evidence="5" id="KW-0648">Protein biosynthesis</keyword>
<dbReference type="SMART" id="SM01016">
    <property type="entry name" value="Arg_tRNA_synt_N"/>
    <property type="match status" value="1"/>
</dbReference>
<evidence type="ECO:0000256" key="2">
    <source>
        <dbReference type="ARBA" id="ARBA00022741"/>
    </source>
</evidence>
<evidence type="ECO:0000256" key="4">
    <source>
        <dbReference type="ARBA" id="ARBA00023146"/>
    </source>
</evidence>
<keyword evidence="1 5" id="KW-0436">Ligase</keyword>
<dbReference type="GO" id="GO:0005737">
    <property type="term" value="C:cytoplasm"/>
    <property type="evidence" value="ECO:0007669"/>
    <property type="project" value="InterPro"/>
</dbReference>
<proteinExistence type="inferred from homology"/>
<evidence type="ECO:0000256" key="5">
    <source>
        <dbReference type="RuleBase" id="RU363038"/>
    </source>
</evidence>
<evidence type="ECO:0000259" key="6">
    <source>
        <dbReference type="SMART" id="SM01016"/>
    </source>
</evidence>
<keyword evidence="8" id="KW-1185">Reference proteome</keyword>
<comment type="similarity">
    <text evidence="5">Belongs to the class-I aminoacyl-tRNA synthetase family.</text>
</comment>
<dbReference type="Gene3D" id="3.40.50.620">
    <property type="entry name" value="HUPs"/>
    <property type="match status" value="1"/>
</dbReference>
<dbReference type="InterPro" id="IPR005148">
    <property type="entry name" value="Arg-tRNA-synth_N"/>
</dbReference>
<gene>
    <name evidence="7" type="ORF">DFP94_10910</name>
</gene>
<dbReference type="InterPro" id="IPR014729">
    <property type="entry name" value="Rossmann-like_a/b/a_fold"/>
</dbReference>
<evidence type="ECO:0000256" key="3">
    <source>
        <dbReference type="ARBA" id="ARBA00022840"/>
    </source>
</evidence>
<dbReference type="InterPro" id="IPR001412">
    <property type="entry name" value="aa-tRNA-synth_I_CS"/>
</dbReference>
<dbReference type="PRINTS" id="PR01038">
    <property type="entry name" value="TRNASYNTHARG"/>
</dbReference>
<dbReference type="InterPro" id="IPR036695">
    <property type="entry name" value="Arg-tRNA-synth_N_sf"/>
</dbReference>
<dbReference type="PROSITE" id="PS00178">
    <property type="entry name" value="AA_TRNA_LIGASE_I"/>
    <property type="match status" value="1"/>
</dbReference>
<accession>A0A369B9U1</accession>
<dbReference type="Gene3D" id="3.30.1360.70">
    <property type="entry name" value="Arginyl tRNA synthetase N-terminal domain"/>
    <property type="match status" value="1"/>
</dbReference>
<comment type="caution">
    <text evidence="7">The sequence shown here is derived from an EMBL/GenBank/DDBJ whole genome shotgun (WGS) entry which is preliminary data.</text>
</comment>
<dbReference type="AlphaFoldDB" id="A0A369B9U1"/>
<feature type="domain" description="Arginyl tRNA synthetase N-terminal" evidence="6">
    <location>
        <begin position="70"/>
        <end position="158"/>
    </location>
</feature>
<dbReference type="SUPFAM" id="SSF55190">
    <property type="entry name" value="Arginyl-tRNA synthetase (ArgRS), N-terminal 'additional' domain"/>
    <property type="match status" value="1"/>
</dbReference>
<dbReference type="EMBL" id="QPJW01000009">
    <property type="protein sequence ID" value="RCX17287.1"/>
    <property type="molecule type" value="Genomic_DNA"/>
</dbReference>
<protein>
    <submittedName>
        <fullName evidence="7">Arginyl tRNA synthetase-like protein</fullName>
    </submittedName>
</protein>
<dbReference type="Pfam" id="PF00750">
    <property type="entry name" value="tRNA-synt_1d"/>
    <property type="match status" value="1"/>
</dbReference>
<keyword evidence="3 5" id="KW-0067">ATP-binding</keyword>
<dbReference type="PANTHER" id="PTHR11956">
    <property type="entry name" value="ARGINYL-TRNA SYNTHETASE"/>
    <property type="match status" value="1"/>
</dbReference>
<dbReference type="SUPFAM" id="SSF52374">
    <property type="entry name" value="Nucleotidylyl transferase"/>
    <property type="match status" value="1"/>
</dbReference>
<dbReference type="GO" id="GO:0005524">
    <property type="term" value="F:ATP binding"/>
    <property type="evidence" value="ECO:0007669"/>
    <property type="project" value="UniProtKB-KW"/>
</dbReference>
<dbReference type="GO" id="GO:0006420">
    <property type="term" value="P:arginyl-tRNA aminoacylation"/>
    <property type="evidence" value="ECO:0007669"/>
    <property type="project" value="InterPro"/>
</dbReference>
<name>A0A369B9U1_9BACL</name>
<dbReference type="Pfam" id="PF03485">
    <property type="entry name" value="Arg_tRNA_synt_N"/>
    <property type="match status" value="1"/>
</dbReference>
<evidence type="ECO:0000313" key="7">
    <source>
        <dbReference type="EMBL" id="RCX17287.1"/>
    </source>
</evidence>
<keyword evidence="4 5" id="KW-0030">Aminoacyl-tRNA synthetase</keyword>
<sequence>MNRAREMVCRSAADIELFYRLIRWLAVIQQSGWVMDQHLEWYRGNLSLSSLIETGDFFYLSVEGRIVAMETYKRKIAANISSLLDGISEEEVRAMLEYPPDDSMGDISLPCFKLSKRLRKSPAAIADELEAGFRGKESEGPRNIARTSSVSGYLNFYLNPAVIGGHVINEILNSGESYGSQTIGQGKTIVIDFSSPNIAKPFHVGHLRSTVIGNSLYQIRYGSGFNAETGR</sequence>
<dbReference type="InterPro" id="IPR001278">
    <property type="entry name" value="Arg-tRNA-ligase"/>
</dbReference>
<dbReference type="GO" id="GO:0004814">
    <property type="term" value="F:arginine-tRNA ligase activity"/>
    <property type="evidence" value="ECO:0007669"/>
    <property type="project" value="InterPro"/>
</dbReference>
<dbReference type="InterPro" id="IPR035684">
    <property type="entry name" value="ArgRS_core"/>
</dbReference>
<evidence type="ECO:0000313" key="8">
    <source>
        <dbReference type="Proteomes" id="UP000253090"/>
    </source>
</evidence>
<keyword evidence="2 5" id="KW-0547">Nucleotide-binding</keyword>
<dbReference type="PANTHER" id="PTHR11956:SF5">
    <property type="entry name" value="ARGININE--TRNA LIGASE, CYTOPLASMIC"/>
    <property type="match status" value="1"/>
</dbReference>
<organism evidence="7 8">
    <name type="scientific">Fontibacillus phaseoli</name>
    <dbReference type="NCBI Taxonomy" id="1416533"/>
    <lineage>
        <taxon>Bacteria</taxon>
        <taxon>Bacillati</taxon>
        <taxon>Bacillota</taxon>
        <taxon>Bacilli</taxon>
        <taxon>Bacillales</taxon>
        <taxon>Paenibacillaceae</taxon>
        <taxon>Fontibacillus</taxon>
    </lineage>
</organism>
<evidence type="ECO:0000256" key="1">
    <source>
        <dbReference type="ARBA" id="ARBA00022598"/>
    </source>
</evidence>
<reference evidence="7 8" key="1">
    <citation type="submission" date="2018-07" db="EMBL/GenBank/DDBJ databases">
        <title>Genomic Encyclopedia of Type Strains, Phase III (KMG-III): the genomes of soil and plant-associated and newly described type strains.</title>
        <authorList>
            <person name="Whitman W."/>
        </authorList>
    </citation>
    <scope>NUCLEOTIDE SEQUENCE [LARGE SCALE GENOMIC DNA]</scope>
    <source>
        <strain evidence="7 8">CECT 8333</strain>
    </source>
</reference>